<protein>
    <submittedName>
        <fullName evidence="1">Uncharacterized protein</fullName>
    </submittedName>
</protein>
<accession>A0ABT7KHS8</accession>
<dbReference type="InterPro" id="IPR029055">
    <property type="entry name" value="Ntn_hydrolases_N"/>
</dbReference>
<name>A0ABT7KHS8_9HYPH</name>
<dbReference type="Proteomes" id="UP001172630">
    <property type="component" value="Unassembled WGS sequence"/>
</dbReference>
<reference evidence="1" key="1">
    <citation type="submission" date="2023-06" db="EMBL/GenBank/DDBJ databases">
        <title>Phylogenetic Diversity of Rhizobium strains.</title>
        <authorList>
            <person name="Moura F.T."/>
            <person name="Helene L.C.F."/>
            <person name="Hungria M."/>
        </authorList>
    </citation>
    <scope>NUCLEOTIDE SEQUENCE</scope>
    <source>
        <strain evidence="1">CCGE524</strain>
    </source>
</reference>
<keyword evidence="2" id="KW-1185">Reference proteome</keyword>
<evidence type="ECO:0000313" key="1">
    <source>
        <dbReference type="EMBL" id="MDL2408195.1"/>
    </source>
</evidence>
<comment type="caution">
    <text evidence="1">The sequence shown here is derived from an EMBL/GenBank/DDBJ whole genome shotgun (WGS) entry which is preliminary data.</text>
</comment>
<evidence type="ECO:0000313" key="2">
    <source>
        <dbReference type="Proteomes" id="UP001172630"/>
    </source>
</evidence>
<dbReference type="EMBL" id="JARFYN010000030">
    <property type="protein sequence ID" value="MDL2408195.1"/>
    <property type="molecule type" value="Genomic_DNA"/>
</dbReference>
<proteinExistence type="predicted"/>
<dbReference type="RefSeq" id="WP_285881588.1">
    <property type="nucleotide sequence ID" value="NZ_JARFYN010000030.1"/>
</dbReference>
<dbReference type="SUPFAM" id="SSF56235">
    <property type="entry name" value="N-terminal nucleophile aminohydrolases (Ntn hydrolases)"/>
    <property type="match status" value="1"/>
</dbReference>
<organism evidence="1 2">
    <name type="scientific">Rhizobium calliandrae</name>
    <dbReference type="NCBI Taxonomy" id="1312182"/>
    <lineage>
        <taxon>Bacteria</taxon>
        <taxon>Pseudomonadati</taxon>
        <taxon>Pseudomonadota</taxon>
        <taxon>Alphaproteobacteria</taxon>
        <taxon>Hyphomicrobiales</taxon>
        <taxon>Rhizobiaceae</taxon>
        <taxon>Rhizobium/Agrobacterium group</taxon>
        <taxon>Rhizobium</taxon>
    </lineage>
</organism>
<gene>
    <name evidence="1" type="ORF">PY650_21600</name>
</gene>
<sequence length="65" mass="7418">MIASWRRVSRNDSPHAVTVTGDAWCRLIGSYGRFDMGRVLSPAIGAAENGYYDLPDFRQWWIGDR</sequence>